<comment type="similarity">
    <text evidence="2">Belongs to the NrfD family.</text>
</comment>
<evidence type="ECO:0000256" key="3">
    <source>
        <dbReference type="ARBA" id="ARBA00022475"/>
    </source>
</evidence>
<evidence type="ECO:0000256" key="2">
    <source>
        <dbReference type="ARBA" id="ARBA00008929"/>
    </source>
</evidence>
<dbReference type="PANTHER" id="PTHR34856">
    <property type="entry name" value="PROTEIN NRFD"/>
    <property type="match status" value="1"/>
</dbReference>
<feature type="compositionally biased region" description="Basic and acidic residues" evidence="7">
    <location>
        <begin position="1"/>
        <end position="12"/>
    </location>
</feature>
<evidence type="ECO:0000256" key="8">
    <source>
        <dbReference type="SAM" id="Phobius"/>
    </source>
</evidence>
<dbReference type="AlphaFoldDB" id="A0A917T0L1"/>
<organism evidence="9 10">
    <name type="scientific">Nakamurella endophytica</name>
    <dbReference type="NCBI Taxonomy" id="1748367"/>
    <lineage>
        <taxon>Bacteria</taxon>
        <taxon>Bacillati</taxon>
        <taxon>Actinomycetota</taxon>
        <taxon>Actinomycetes</taxon>
        <taxon>Nakamurellales</taxon>
        <taxon>Nakamurellaceae</taxon>
        <taxon>Nakamurella</taxon>
    </lineage>
</organism>
<dbReference type="GO" id="GO:0005886">
    <property type="term" value="C:plasma membrane"/>
    <property type="evidence" value="ECO:0007669"/>
    <property type="project" value="UniProtKB-SubCell"/>
</dbReference>
<dbReference type="RefSeq" id="WP_229674432.1">
    <property type="nucleotide sequence ID" value="NZ_BMNA01000005.1"/>
</dbReference>
<dbReference type="EMBL" id="BMNA01000005">
    <property type="protein sequence ID" value="GGM06234.1"/>
    <property type="molecule type" value="Genomic_DNA"/>
</dbReference>
<evidence type="ECO:0000256" key="1">
    <source>
        <dbReference type="ARBA" id="ARBA00004651"/>
    </source>
</evidence>
<feature type="region of interest" description="Disordered" evidence="7">
    <location>
        <begin position="1"/>
        <end position="55"/>
    </location>
</feature>
<proteinExistence type="inferred from homology"/>
<dbReference type="InterPro" id="IPR052049">
    <property type="entry name" value="Electron_transfer_protein"/>
</dbReference>
<comment type="caution">
    <text evidence="9">The sequence shown here is derived from an EMBL/GenBank/DDBJ whole genome shotgun (WGS) entry which is preliminary data.</text>
</comment>
<keyword evidence="5 8" id="KW-1133">Transmembrane helix</keyword>
<dbReference type="PANTHER" id="PTHR34856:SF2">
    <property type="entry name" value="PROTEIN NRFD"/>
    <property type="match status" value="1"/>
</dbReference>
<evidence type="ECO:0000256" key="4">
    <source>
        <dbReference type="ARBA" id="ARBA00022692"/>
    </source>
</evidence>
<gene>
    <name evidence="9" type="ORF">GCM10011594_27980</name>
</gene>
<feature type="transmembrane region" description="Helical" evidence="8">
    <location>
        <begin position="147"/>
        <end position="172"/>
    </location>
</feature>
<dbReference type="Gene3D" id="1.20.1630.10">
    <property type="entry name" value="Formate dehydrogenase/DMSO reductase domain"/>
    <property type="match status" value="1"/>
</dbReference>
<name>A0A917T0L1_9ACTN</name>
<reference evidence="9" key="2">
    <citation type="submission" date="2020-09" db="EMBL/GenBank/DDBJ databases">
        <authorList>
            <person name="Sun Q."/>
            <person name="Zhou Y."/>
        </authorList>
    </citation>
    <scope>NUCLEOTIDE SEQUENCE</scope>
    <source>
        <strain evidence="9">CGMCC 4.7308</strain>
    </source>
</reference>
<dbReference type="InterPro" id="IPR005614">
    <property type="entry name" value="NrfD-like"/>
</dbReference>
<evidence type="ECO:0000256" key="6">
    <source>
        <dbReference type="ARBA" id="ARBA00023136"/>
    </source>
</evidence>
<feature type="transmembrane region" description="Helical" evidence="8">
    <location>
        <begin position="106"/>
        <end position="127"/>
    </location>
</feature>
<keyword evidence="3" id="KW-1003">Cell membrane</keyword>
<evidence type="ECO:0000313" key="9">
    <source>
        <dbReference type="EMBL" id="GGM06234.1"/>
    </source>
</evidence>
<evidence type="ECO:0000256" key="7">
    <source>
        <dbReference type="SAM" id="MobiDB-lite"/>
    </source>
</evidence>
<evidence type="ECO:0000256" key="5">
    <source>
        <dbReference type="ARBA" id="ARBA00022989"/>
    </source>
</evidence>
<accession>A0A917T0L1</accession>
<reference evidence="9" key="1">
    <citation type="journal article" date="2014" name="Int. J. Syst. Evol. Microbiol.">
        <title>Complete genome sequence of Corynebacterium casei LMG S-19264T (=DSM 44701T), isolated from a smear-ripened cheese.</title>
        <authorList>
            <consortium name="US DOE Joint Genome Institute (JGI-PGF)"/>
            <person name="Walter F."/>
            <person name="Albersmeier A."/>
            <person name="Kalinowski J."/>
            <person name="Ruckert C."/>
        </authorList>
    </citation>
    <scope>NUCLEOTIDE SEQUENCE</scope>
    <source>
        <strain evidence="9">CGMCC 4.7308</strain>
    </source>
</reference>
<dbReference type="Pfam" id="PF03916">
    <property type="entry name" value="NrfD"/>
    <property type="match status" value="1"/>
</dbReference>
<dbReference type="Proteomes" id="UP000655208">
    <property type="component" value="Unassembled WGS sequence"/>
</dbReference>
<feature type="transmembrane region" description="Helical" evidence="8">
    <location>
        <begin position="75"/>
        <end position="94"/>
    </location>
</feature>
<keyword evidence="6 8" id="KW-0472">Membrane</keyword>
<keyword evidence="10" id="KW-1185">Reference proteome</keyword>
<protein>
    <submittedName>
        <fullName evidence="9">Polysulfide reductase</fullName>
    </submittedName>
</protein>
<sequence>MSVHDAGTERLTDATAGTGFRTGRPDGPDTSRGAGGGRRRRRRGGRGEQPVVPDATFTSYYGRPVVKPSPWEADIPAYLFFGGVAGGSSLLAAGADLTGRPSLRRVARIGALGAISVSFAALVHDLGRPRRFVNMLRVAKPSSPMSVGTWILTLYGPFAGVAGAAELTGNALRRGWLPQRLRPVARLLHAAGRPAGMVAAGTGPAVAAYTAVLLADTATPSWHEAYRELPFVFVGSAGAAAGGLGLLAAHGGDTGPATRLAVAGTALEMLAEQRMERSMGLTAEPLHQGTAGRLMRASKVLGVLGAAGAAVSAAVPQLGRWLRRPAGAALLASSVCTRFGVFEAGQASARDPKYTVVPQRERLERSGRATT</sequence>
<keyword evidence="4 8" id="KW-0812">Transmembrane</keyword>
<evidence type="ECO:0000313" key="10">
    <source>
        <dbReference type="Proteomes" id="UP000655208"/>
    </source>
</evidence>
<comment type="subcellular location">
    <subcellularLocation>
        <location evidence="1">Cell membrane</location>
        <topology evidence="1">Multi-pass membrane protein</topology>
    </subcellularLocation>
</comment>